<keyword evidence="6" id="KW-1185">Reference proteome</keyword>
<gene>
    <name evidence="7" type="primary">LOC101992855</name>
</gene>
<proteinExistence type="predicted"/>
<evidence type="ECO:0000256" key="1">
    <source>
        <dbReference type="ARBA" id="ARBA00004123"/>
    </source>
</evidence>
<protein>
    <submittedName>
        <fullName evidence="7">Homeobox protein Rhox13-like</fullName>
    </submittedName>
</protein>
<keyword evidence="2 3" id="KW-0371">Homeobox</keyword>
<feature type="compositionally biased region" description="Acidic residues" evidence="4">
    <location>
        <begin position="67"/>
        <end position="86"/>
    </location>
</feature>
<evidence type="ECO:0000256" key="4">
    <source>
        <dbReference type="SAM" id="MobiDB-lite"/>
    </source>
</evidence>
<evidence type="ECO:0000256" key="2">
    <source>
        <dbReference type="PROSITE-ProRule" id="PRU00108"/>
    </source>
</evidence>
<dbReference type="InterPro" id="IPR050649">
    <property type="entry name" value="Paired_Homeobox_TFs"/>
</dbReference>
<dbReference type="RefSeq" id="XP_013211060.2">
    <property type="nucleotide sequence ID" value="XM_013355606.2"/>
</dbReference>
<feature type="domain" description="Homeobox" evidence="5">
    <location>
        <begin position="98"/>
        <end position="158"/>
    </location>
</feature>
<evidence type="ECO:0000259" key="5">
    <source>
        <dbReference type="PROSITE" id="PS50071"/>
    </source>
</evidence>
<name>A0ABM1AZ80_MICOH</name>
<dbReference type="SMART" id="SM00389">
    <property type="entry name" value="HOX"/>
    <property type="match status" value="1"/>
</dbReference>
<keyword evidence="2 3" id="KW-0238">DNA-binding</keyword>
<dbReference type="PANTHER" id="PTHR24329:SF557">
    <property type="entry name" value="HOMEOBOX PROTEIN RHOX13"/>
    <property type="match status" value="1"/>
</dbReference>
<evidence type="ECO:0000313" key="6">
    <source>
        <dbReference type="Proteomes" id="UP000694915"/>
    </source>
</evidence>
<reference evidence="7" key="1">
    <citation type="submission" date="2025-08" db="UniProtKB">
        <authorList>
            <consortium name="RefSeq"/>
        </authorList>
    </citation>
    <scope>IDENTIFICATION</scope>
</reference>
<dbReference type="GeneID" id="101992855"/>
<dbReference type="Proteomes" id="UP000694915">
    <property type="component" value="Unplaced"/>
</dbReference>
<dbReference type="PANTHER" id="PTHR24329">
    <property type="entry name" value="HOMEOBOX PROTEIN ARISTALESS"/>
    <property type="match status" value="1"/>
</dbReference>
<keyword evidence="2 3" id="KW-0539">Nucleus</keyword>
<dbReference type="InterPro" id="IPR009057">
    <property type="entry name" value="Homeodomain-like_sf"/>
</dbReference>
<accession>A0ABM1AZ80</accession>
<feature type="DNA-binding region" description="Homeobox" evidence="2">
    <location>
        <begin position="100"/>
        <end position="159"/>
    </location>
</feature>
<dbReference type="InterPro" id="IPR001356">
    <property type="entry name" value="HD"/>
</dbReference>
<feature type="region of interest" description="Disordered" evidence="4">
    <location>
        <begin position="42"/>
        <end position="86"/>
    </location>
</feature>
<dbReference type="Gene3D" id="1.10.10.60">
    <property type="entry name" value="Homeodomain-like"/>
    <property type="match status" value="1"/>
</dbReference>
<dbReference type="Pfam" id="PF00046">
    <property type="entry name" value="Homeodomain"/>
    <property type="match status" value="1"/>
</dbReference>
<evidence type="ECO:0000256" key="3">
    <source>
        <dbReference type="RuleBase" id="RU000682"/>
    </source>
</evidence>
<dbReference type="CDD" id="cd00086">
    <property type="entry name" value="homeodomain"/>
    <property type="match status" value="1"/>
</dbReference>
<dbReference type="SUPFAM" id="SSF46689">
    <property type="entry name" value="Homeodomain-like"/>
    <property type="match status" value="1"/>
</dbReference>
<feature type="compositionally biased region" description="Basic and acidic residues" evidence="4">
    <location>
        <begin position="46"/>
        <end position="55"/>
    </location>
</feature>
<organism evidence="6 7">
    <name type="scientific">Microtus ochrogaster</name>
    <name type="common">Prairie vole</name>
    <dbReference type="NCBI Taxonomy" id="79684"/>
    <lineage>
        <taxon>Eukaryota</taxon>
        <taxon>Metazoa</taxon>
        <taxon>Chordata</taxon>
        <taxon>Craniata</taxon>
        <taxon>Vertebrata</taxon>
        <taxon>Euteleostomi</taxon>
        <taxon>Mammalia</taxon>
        <taxon>Eutheria</taxon>
        <taxon>Euarchontoglires</taxon>
        <taxon>Glires</taxon>
        <taxon>Rodentia</taxon>
        <taxon>Myomorpha</taxon>
        <taxon>Muroidea</taxon>
        <taxon>Cricetidae</taxon>
        <taxon>Arvicolinae</taxon>
        <taxon>Microtus</taxon>
    </lineage>
</organism>
<comment type="subcellular location">
    <subcellularLocation>
        <location evidence="1 2 3">Nucleus</location>
    </subcellularLocation>
</comment>
<sequence>MVLVHNYSDHFYSDMEGYGEDSIPFPEQGAAAEVGGSFCEGALSLDHSENPEHNQARGGHVSPYDNLDPEDDINSQEPMEVDPEEAALEMPEVRRSRPSRPRNQFHFTYWQVLEMETVFQETQYPDVLTRAVLARNMDVPEAKVQAWFNNRRAKQRAREKKAMLRSAPRGIQDHICMMDAEEP</sequence>
<dbReference type="PROSITE" id="PS50071">
    <property type="entry name" value="HOMEOBOX_2"/>
    <property type="match status" value="1"/>
</dbReference>
<evidence type="ECO:0000313" key="7">
    <source>
        <dbReference type="RefSeq" id="XP_013211060.2"/>
    </source>
</evidence>